<dbReference type="InterPro" id="IPR036188">
    <property type="entry name" value="FAD/NAD-bd_sf"/>
</dbReference>
<dbReference type="InterPro" id="IPR006076">
    <property type="entry name" value="FAD-dep_OxRdtase"/>
</dbReference>
<evidence type="ECO:0000313" key="3">
    <source>
        <dbReference type="EMBL" id="KAL0466792.1"/>
    </source>
</evidence>
<dbReference type="EMBL" id="JAVLET010000011">
    <property type="protein sequence ID" value="KAL0466792.1"/>
    <property type="molecule type" value="Genomic_DNA"/>
</dbReference>
<proteinExistence type="predicted"/>
<name>A0ABR3D262_NEUIN</name>
<dbReference type="SUPFAM" id="SSF51905">
    <property type="entry name" value="FAD/NAD(P)-binding domain"/>
    <property type="match status" value="1"/>
</dbReference>
<organism evidence="3 4">
    <name type="scientific">Neurospora intermedia</name>
    <dbReference type="NCBI Taxonomy" id="5142"/>
    <lineage>
        <taxon>Eukaryota</taxon>
        <taxon>Fungi</taxon>
        <taxon>Dikarya</taxon>
        <taxon>Ascomycota</taxon>
        <taxon>Pezizomycotina</taxon>
        <taxon>Sordariomycetes</taxon>
        <taxon>Sordariomycetidae</taxon>
        <taxon>Sordariales</taxon>
        <taxon>Sordariaceae</taxon>
        <taxon>Neurospora</taxon>
    </lineage>
</organism>
<dbReference type="PANTHER" id="PTHR13847">
    <property type="entry name" value="SARCOSINE DEHYDROGENASE-RELATED"/>
    <property type="match status" value="1"/>
</dbReference>
<feature type="region of interest" description="Disordered" evidence="1">
    <location>
        <begin position="435"/>
        <end position="454"/>
    </location>
</feature>
<gene>
    <name evidence="3" type="ORF">QR685DRAFT_534395</name>
</gene>
<sequence length="573" mass="62116">MTIRESGPGGAAQQTQQETNMNTTTSSNIIPGPSSSGQAGLPSANPSASYWLQPSDVSQRLDDYRSTPDLPQSADTVIVGSGITGAFAAWFLLEQTGGTKVVVGSGSGAGAEAGKEEEHSSSGGKDILMLEARRQPCSGATGRNGGHCQPYVYSASTPSIAEFELATYQFLKGFVAEHGIAGTVDWRTLRVVHAYLTEEVWEGAQALVEKLPEGLRGQVELVDDETSRKGKEGGGETLTLRDLRVLRAKGAVVQKHAASLWPWKLVVWVLERLLERFPVRNGTGTGEEGFNLQTNTPVLGLERLGDGKWTVITSRGNIKANRVLLAMNGYTSNLLPEMKDLIVPVRSQVASLQPPRDAANGKVAELDYSYAFVSEEEFPRDEYLMQRPLPGGELIYGGARSHAENKAVGVWQDDEVERGVATYLRQNLAPYPLDLTLDKTGSTPTDTPTEGNETTELEATHQWTGIMGFSRDSSPWVGRVPESLGGGDNLYICAGYTGHGMPQAALAARMIVEEITGKPFADDGLKLPQEMALTEERVRWVRENTKTLLKEQQQAPEWSATMPELLTATERRA</sequence>
<evidence type="ECO:0000259" key="2">
    <source>
        <dbReference type="Pfam" id="PF01266"/>
    </source>
</evidence>
<comment type="caution">
    <text evidence="3">The sequence shown here is derived from an EMBL/GenBank/DDBJ whole genome shotgun (WGS) entry which is preliminary data.</text>
</comment>
<dbReference type="PANTHER" id="PTHR13847:SF129">
    <property type="entry name" value="FAD DEPENDENT OXIDOREDUCTASE"/>
    <property type="match status" value="1"/>
</dbReference>
<dbReference type="Proteomes" id="UP001451303">
    <property type="component" value="Unassembled WGS sequence"/>
</dbReference>
<evidence type="ECO:0000256" key="1">
    <source>
        <dbReference type="SAM" id="MobiDB-lite"/>
    </source>
</evidence>
<feature type="region of interest" description="Disordered" evidence="1">
    <location>
        <begin position="1"/>
        <end position="51"/>
    </location>
</feature>
<accession>A0ABR3D262</accession>
<reference evidence="3 4" key="1">
    <citation type="submission" date="2023-09" db="EMBL/GenBank/DDBJ databases">
        <title>Multi-omics analysis of a traditional fermented food reveals byproduct-associated fungal strains for waste-to-food upcycling.</title>
        <authorList>
            <consortium name="Lawrence Berkeley National Laboratory"/>
            <person name="Rekdal V.M."/>
            <person name="Villalobos-Escobedo J.M."/>
            <person name="Rodriguez-Valeron N."/>
            <person name="Garcia M.O."/>
            <person name="Vasquez D.P."/>
            <person name="Damayanti I."/>
            <person name="Sorensen P.M."/>
            <person name="Baidoo E.E."/>
            <person name="De Carvalho A.C."/>
            <person name="Riley R."/>
            <person name="Lipzen A."/>
            <person name="He G."/>
            <person name="Yan M."/>
            <person name="Haridas S."/>
            <person name="Daum C."/>
            <person name="Yoshinaga Y."/>
            <person name="Ng V."/>
            <person name="Grigoriev I.V."/>
            <person name="Munk R."/>
            <person name="Nuraida L."/>
            <person name="Wijaya C.H."/>
            <person name="Morales P.-C."/>
            <person name="Keasling J.D."/>
        </authorList>
    </citation>
    <scope>NUCLEOTIDE SEQUENCE [LARGE SCALE GENOMIC DNA]</scope>
    <source>
        <strain evidence="3 4">FGSC 2613</strain>
    </source>
</reference>
<keyword evidence="4" id="KW-1185">Reference proteome</keyword>
<dbReference type="Gene3D" id="3.30.9.10">
    <property type="entry name" value="D-Amino Acid Oxidase, subunit A, domain 2"/>
    <property type="match status" value="1"/>
</dbReference>
<dbReference type="Pfam" id="PF01266">
    <property type="entry name" value="DAO"/>
    <property type="match status" value="1"/>
</dbReference>
<protein>
    <submittedName>
        <fullName evidence="3">FAD dependent oxidoreductase</fullName>
    </submittedName>
</protein>
<feature type="domain" description="FAD dependent oxidoreductase" evidence="2">
    <location>
        <begin position="75"/>
        <end position="513"/>
    </location>
</feature>
<feature type="compositionally biased region" description="Low complexity" evidence="1">
    <location>
        <begin position="13"/>
        <end position="37"/>
    </location>
</feature>
<evidence type="ECO:0000313" key="4">
    <source>
        <dbReference type="Proteomes" id="UP001451303"/>
    </source>
</evidence>
<feature type="compositionally biased region" description="Polar residues" evidence="1">
    <location>
        <begin position="439"/>
        <end position="454"/>
    </location>
</feature>
<feature type="region of interest" description="Disordered" evidence="1">
    <location>
        <begin position="551"/>
        <end position="573"/>
    </location>
</feature>
<dbReference type="Gene3D" id="3.50.50.60">
    <property type="entry name" value="FAD/NAD(P)-binding domain"/>
    <property type="match status" value="1"/>
</dbReference>